<dbReference type="PANTHER" id="PTHR33778">
    <property type="entry name" value="PROTEIN MGTC"/>
    <property type="match status" value="1"/>
</dbReference>
<feature type="transmembrane region" description="Helical" evidence="7">
    <location>
        <begin position="70"/>
        <end position="90"/>
    </location>
</feature>
<evidence type="ECO:0000313" key="9">
    <source>
        <dbReference type="EMBL" id="NMJ42876.1"/>
    </source>
</evidence>
<dbReference type="GO" id="GO:0005886">
    <property type="term" value="C:plasma membrane"/>
    <property type="evidence" value="ECO:0007669"/>
    <property type="project" value="UniProtKB-SubCell"/>
</dbReference>
<dbReference type="Pfam" id="PF02308">
    <property type="entry name" value="MgtC"/>
    <property type="match status" value="1"/>
</dbReference>
<dbReference type="Proteomes" id="UP000548582">
    <property type="component" value="Unassembled WGS sequence"/>
</dbReference>
<evidence type="ECO:0000256" key="2">
    <source>
        <dbReference type="ARBA" id="ARBA00009298"/>
    </source>
</evidence>
<dbReference type="PRINTS" id="PR01837">
    <property type="entry name" value="MGTCSAPBPROT"/>
</dbReference>
<dbReference type="InterPro" id="IPR003416">
    <property type="entry name" value="MgtC/SapB/SrpB/YhiD_fam"/>
</dbReference>
<feature type="transmembrane region" description="Helical" evidence="7">
    <location>
        <begin position="43"/>
        <end position="64"/>
    </location>
</feature>
<comment type="subcellular location">
    <subcellularLocation>
        <location evidence="7">Cell inner membrane</location>
        <topology evidence="7">Multi-pass membrane protein</topology>
    </subcellularLocation>
    <subcellularLocation>
        <location evidence="1">Cell membrane</location>
        <topology evidence="1">Multi-pass membrane protein</topology>
    </subcellularLocation>
</comment>
<keyword evidence="10" id="KW-1185">Reference proteome</keyword>
<dbReference type="InterPro" id="IPR049177">
    <property type="entry name" value="MgtC_SapB_SrpB_YhiD_N"/>
</dbReference>
<comment type="similarity">
    <text evidence="2 7">Belongs to the MgtC/SapB family.</text>
</comment>
<keyword evidence="7" id="KW-0997">Cell inner membrane</keyword>
<dbReference type="AlphaFoldDB" id="A0A848EFV6"/>
<evidence type="ECO:0000259" key="8">
    <source>
        <dbReference type="Pfam" id="PF02308"/>
    </source>
</evidence>
<feature type="transmembrane region" description="Helical" evidence="7">
    <location>
        <begin position="97"/>
        <end position="116"/>
    </location>
</feature>
<evidence type="ECO:0000256" key="3">
    <source>
        <dbReference type="ARBA" id="ARBA00022475"/>
    </source>
</evidence>
<proteinExistence type="inferred from homology"/>
<sequence>MNAALDAWLTALGPDLGTGVVLLVAFVAGAAIGIERGISTSSVGIRTCTLVALACAGFACLILAKVPEIGWGNAFGAVATGVGFLGAGAIIKAGRNVTGLGDAATIWCVAILGLLIGAREFVAALVVAALVLAVNVVLRPVAAWIDAHRARRQPEDDVLDG</sequence>
<organism evidence="9 10">
    <name type="scientific">Neoroseomonas marina</name>
    <dbReference type="NCBI Taxonomy" id="1232220"/>
    <lineage>
        <taxon>Bacteria</taxon>
        <taxon>Pseudomonadati</taxon>
        <taxon>Pseudomonadota</taxon>
        <taxon>Alphaproteobacteria</taxon>
        <taxon>Acetobacterales</taxon>
        <taxon>Acetobacteraceae</taxon>
        <taxon>Neoroseomonas</taxon>
    </lineage>
</organism>
<dbReference type="EMBL" id="JABBKX010000006">
    <property type="protein sequence ID" value="NMJ42876.1"/>
    <property type="molecule type" value="Genomic_DNA"/>
</dbReference>
<keyword evidence="4 7" id="KW-0812">Transmembrane</keyword>
<evidence type="ECO:0000313" key="10">
    <source>
        <dbReference type="Proteomes" id="UP000548582"/>
    </source>
</evidence>
<reference evidence="9 10" key="1">
    <citation type="submission" date="2020-03" db="EMBL/GenBank/DDBJ databases">
        <authorList>
            <person name="Sun Q."/>
        </authorList>
    </citation>
    <scope>NUCLEOTIDE SEQUENCE [LARGE SCALE GENOMIC DNA]</scope>
    <source>
        <strain evidence="9 10">JC162</strain>
    </source>
</reference>
<dbReference type="PANTHER" id="PTHR33778:SF3">
    <property type="entry name" value="PROTEIN MGTC"/>
    <property type="match status" value="1"/>
</dbReference>
<gene>
    <name evidence="9" type="ORF">GWK16_16640</name>
</gene>
<evidence type="ECO:0000256" key="6">
    <source>
        <dbReference type="ARBA" id="ARBA00023136"/>
    </source>
</evidence>
<feature type="transmembrane region" description="Helical" evidence="7">
    <location>
        <begin position="16"/>
        <end position="34"/>
    </location>
</feature>
<name>A0A848EFV6_9PROT</name>
<evidence type="ECO:0000256" key="4">
    <source>
        <dbReference type="ARBA" id="ARBA00022692"/>
    </source>
</evidence>
<protein>
    <recommendedName>
        <fullName evidence="7">Protein MgtC</fullName>
    </recommendedName>
</protein>
<comment type="caution">
    <text evidence="9">The sequence shown here is derived from an EMBL/GenBank/DDBJ whole genome shotgun (WGS) entry which is preliminary data.</text>
</comment>
<evidence type="ECO:0000256" key="7">
    <source>
        <dbReference type="RuleBase" id="RU365041"/>
    </source>
</evidence>
<feature type="transmembrane region" description="Helical" evidence="7">
    <location>
        <begin position="122"/>
        <end position="142"/>
    </location>
</feature>
<keyword evidence="3" id="KW-1003">Cell membrane</keyword>
<keyword evidence="5 7" id="KW-1133">Transmembrane helix</keyword>
<evidence type="ECO:0000256" key="5">
    <source>
        <dbReference type="ARBA" id="ARBA00022989"/>
    </source>
</evidence>
<feature type="domain" description="MgtC/SapB/SrpB/YhiD N-terminal" evidence="8">
    <location>
        <begin position="22"/>
        <end position="142"/>
    </location>
</feature>
<accession>A0A848EFV6</accession>
<keyword evidence="6 7" id="KW-0472">Membrane</keyword>
<dbReference type="RefSeq" id="WP_170055114.1">
    <property type="nucleotide sequence ID" value="NZ_JABBKX010000006.1"/>
</dbReference>
<evidence type="ECO:0000256" key="1">
    <source>
        <dbReference type="ARBA" id="ARBA00004651"/>
    </source>
</evidence>